<dbReference type="InterPro" id="IPR029062">
    <property type="entry name" value="Class_I_gatase-like"/>
</dbReference>
<dbReference type="EMBL" id="LWHJ01000022">
    <property type="protein sequence ID" value="OAQ40274.1"/>
    <property type="molecule type" value="Genomic_DNA"/>
</dbReference>
<organism evidence="3 4">
    <name type="scientific">Pedobacter psychrophilus</name>
    <dbReference type="NCBI Taxonomy" id="1826909"/>
    <lineage>
        <taxon>Bacteria</taxon>
        <taxon>Pseudomonadati</taxon>
        <taxon>Bacteroidota</taxon>
        <taxon>Sphingobacteriia</taxon>
        <taxon>Sphingobacteriales</taxon>
        <taxon>Sphingobacteriaceae</taxon>
        <taxon>Pedobacter</taxon>
    </lineage>
</organism>
<protein>
    <submittedName>
        <fullName evidence="3">Crp/Fnr family transcriptional regulator</fullName>
    </submittedName>
</protein>
<dbReference type="Proteomes" id="UP000078459">
    <property type="component" value="Unassembled WGS sequence"/>
</dbReference>
<dbReference type="Pfam" id="PF06283">
    <property type="entry name" value="ThuA"/>
    <property type="match status" value="1"/>
</dbReference>
<reference evidence="3 4" key="2">
    <citation type="submission" date="2016-06" db="EMBL/GenBank/DDBJ databases">
        <title>Pedobacter psychrophilus sp. nov., isolated from Antarctic fragmentary rock.</title>
        <authorList>
            <person name="Svec P."/>
        </authorList>
    </citation>
    <scope>NUCLEOTIDE SEQUENCE [LARGE SCALE GENOMIC DNA]</scope>
    <source>
        <strain evidence="3 4">CCM 8644</strain>
    </source>
</reference>
<evidence type="ECO:0000313" key="3">
    <source>
        <dbReference type="EMBL" id="OAQ40274.1"/>
    </source>
</evidence>
<feature type="signal peptide" evidence="1">
    <location>
        <begin position="1"/>
        <end position="23"/>
    </location>
</feature>
<evidence type="ECO:0000313" key="4">
    <source>
        <dbReference type="Proteomes" id="UP000078459"/>
    </source>
</evidence>
<keyword evidence="4" id="KW-1185">Reference proteome</keyword>
<dbReference type="PANTHER" id="PTHR40469">
    <property type="entry name" value="SECRETED GLYCOSYL HYDROLASE"/>
    <property type="match status" value="1"/>
</dbReference>
<dbReference type="OrthoDB" id="9816308at2"/>
<name>A0A179DH84_9SPHI</name>
<comment type="caution">
    <text evidence="3">The sequence shown here is derived from an EMBL/GenBank/DDBJ whole genome shotgun (WGS) entry which is preliminary data.</text>
</comment>
<proteinExistence type="predicted"/>
<dbReference type="Gene3D" id="3.40.50.880">
    <property type="match status" value="1"/>
</dbReference>
<accession>A0A179DH84</accession>
<feature type="chain" id="PRO_5008100500" evidence="1">
    <location>
        <begin position="24"/>
        <end position="257"/>
    </location>
</feature>
<keyword evidence="1" id="KW-0732">Signal</keyword>
<evidence type="ECO:0000256" key="1">
    <source>
        <dbReference type="SAM" id="SignalP"/>
    </source>
</evidence>
<dbReference type="AlphaFoldDB" id="A0A179DH84"/>
<reference evidence="3 4" key="1">
    <citation type="submission" date="2016-04" db="EMBL/GenBank/DDBJ databases">
        <authorList>
            <person name="Evans L.H."/>
            <person name="Alamgir A."/>
            <person name="Owens N."/>
            <person name="Weber N.D."/>
            <person name="Virtaneva K."/>
            <person name="Barbian K."/>
            <person name="Babar A."/>
            <person name="Rosenke K."/>
        </authorList>
    </citation>
    <scope>NUCLEOTIDE SEQUENCE [LARGE SCALE GENOMIC DNA]</scope>
    <source>
        <strain evidence="3 4">CCM 8644</strain>
    </source>
</reference>
<dbReference type="RefSeq" id="WP_068821515.1">
    <property type="nucleotide sequence ID" value="NZ_LWHJ01000022.1"/>
</dbReference>
<gene>
    <name evidence="3" type="ORF">A5893_04795</name>
</gene>
<dbReference type="PANTHER" id="PTHR40469:SF2">
    <property type="entry name" value="GALACTOSE-BINDING DOMAIN-LIKE SUPERFAMILY PROTEIN"/>
    <property type="match status" value="1"/>
</dbReference>
<feature type="domain" description="ThuA-like" evidence="2">
    <location>
        <begin position="31"/>
        <end position="252"/>
    </location>
</feature>
<sequence>MRLKKFGYWFVLATCLFSMQSSAQAKKQFNALLITKTAGWHHESINDGVTAIKALAEKNYFNLTWNQDGVPITEKYLQNFQVIIFLNTTGDIFNNDEQKAIEKFIQSGKGYVGIHSASDTEYGWPWYTQLVGRMFHIHPAIQTAKLRLTNNKFTGLEGFTDGQLWTDEWYEFGAETTKGLNYILAVDELSYKPNAEWGDRNLKGVGMGNFHPIAWYHEFDGGRSFYTALGHQPTDYSYTAFLNHVYAGIYWAATGKK</sequence>
<dbReference type="InterPro" id="IPR029010">
    <property type="entry name" value="ThuA-like"/>
</dbReference>
<dbReference type="SUPFAM" id="SSF52317">
    <property type="entry name" value="Class I glutamine amidotransferase-like"/>
    <property type="match status" value="1"/>
</dbReference>
<evidence type="ECO:0000259" key="2">
    <source>
        <dbReference type="Pfam" id="PF06283"/>
    </source>
</evidence>
<dbReference type="STRING" id="1826909.A5893_04795"/>